<evidence type="ECO:0000256" key="1">
    <source>
        <dbReference type="SAM" id="MobiDB-lite"/>
    </source>
</evidence>
<name>A0A4U0XAC4_9PEZI</name>
<comment type="caution">
    <text evidence="2">The sequence shown here is derived from an EMBL/GenBank/DDBJ whole genome shotgun (WGS) entry which is preliminary data.</text>
</comment>
<keyword evidence="3" id="KW-1185">Reference proteome</keyword>
<evidence type="ECO:0000313" key="3">
    <source>
        <dbReference type="Proteomes" id="UP000309340"/>
    </source>
</evidence>
<proteinExistence type="predicted"/>
<organism evidence="2 3">
    <name type="scientific">Friedmanniomyces simplex</name>
    <dbReference type="NCBI Taxonomy" id="329884"/>
    <lineage>
        <taxon>Eukaryota</taxon>
        <taxon>Fungi</taxon>
        <taxon>Dikarya</taxon>
        <taxon>Ascomycota</taxon>
        <taxon>Pezizomycotina</taxon>
        <taxon>Dothideomycetes</taxon>
        <taxon>Dothideomycetidae</taxon>
        <taxon>Mycosphaerellales</taxon>
        <taxon>Teratosphaeriaceae</taxon>
        <taxon>Friedmanniomyces</taxon>
    </lineage>
</organism>
<feature type="region of interest" description="Disordered" evidence="1">
    <location>
        <begin position="88"/>
        <end position="178"/>
    </location>
</feature>
<feature type="region of interest" description="Disordered" evidence="1">
    <location>
        <begin position="1"/>
        <end position="23"/>
    </location>
</feature>
<dbReference type="AlphaFoldDB" id="A0A4U0XAC4"/>
<reference evidence="2 3" key="1">
    <citation type="submission" date="2017-03" db="EMBL/GenBank/DDBJ databases">
        <title>Genomes of endolithic fungi from Antarctica.</title>
        <authorList>
            <person name="Coleine C."/>
            <person name="Masonjones S."/>
            <person name="Stajich J.E."/>
        </authorList>
    </citation>
    <scope>NUCLEOTIDE SEQUENCE [LARGE SCALE GENOMIC DNA]</scope>
    <source>
        <strain evidence="2 3">CCFEE 5184</strain>
    </source>
</reference>
<feature type="region of interest" description="Disordered" evidence="1">
    <location>
        <begin position="210"/>
        <end position="287"/>
    </location>
</feature>
<accession>A0A4U0XAC4</accession>
<feature type="compositionally biased region" description="Basic and acidic residues" evidence="1">
    <location>
        <begin position="1"/>
        <end position="16"/>
    </location>
</feature>
<gene>
    <name evidence="2" type="ORF">B0A55_06945</name>
</gene>
<dbReference type="EMBL" id="NAJQ01000351">
    <property type="protein sequence ID" value="TKA71485.1"/>
    <property type="molecule type" value="Genomic_DNA"/>
</dbReference>
<protein>
    <submittedName>
        <fullName evidence="2">Uncharacterized protein</fullName>
    </submittedName>
</protein>
<sequence length="565" mass="62125">MLERLITERNLKDMPKNHSGAPLPLTVDRFDQILQYAVSGHPRSRATKKTKTTVFLKGSEAIDEAFLEGIEYQAPVLASVTIASRESLAPSGGAQKSETKQHAPKTPDTSSAKPAVDIAKDNDKDSDSEDVQAAAQKRRRLVLNASSTTAGVPQEGTPADMAQRKPAGTGNPSAEPSVVDLSLQTNSPVNNAGRLVAESIGESPKNVRVAAATAGQETPMIPREPSANIAPERDGGAPAPKRQKTSGENPDAANRMRTNEPRADTDRGKPANTSKYGPEVLKSVQPPQVSPLANSLVKISAKSIQDEITSLWTTIQNLTRNVLEDDPNRTAEWVLDPRPELLTMFRRLFRPNYQRRLLEIYTNGPMGRKEALEACLSIALFELVLDKPPPWDGPQDMLSKLEEDAELINKVLQSTGCKRTLEYVLWQVAKAKLDRQADHDEFRDEKLQHIAEGIATSILLVLDRQLHLLGAGGRLRVADVAPLVSDALILKGRLRAAPYYYELKWAVSGMSLQRDDMEEINGSQGRQEVLYGVTPRVRVKVTKESAWSMIARAKVFTRLWPKGKQ</sequence>
<evidence type="ECO:0000313" key="2">
    <source>
        <dbReference type="EMBL" id="TKA71485.1"/>
    </source>
</evidence>
<dbReference type="Proteomes" id="UP000309340">
    <property type="component" value="Unassembled WGS sequence"/>
</dbReference>
<feature type="compositionally biased region" description="Basic and acidic residues" evidence="1">
    <location>
        <begin position="257"/>
        <end position="269"/>
    </location>
</feature>